<dbReference type="EMBL" id="JAYMYQ010000006">
    <property type="protein sequence ID" value="KAK7325341.1"/>
    <property type="molecule type" value="Genomic_DNA"/>
</dbReference>
<gene>
    <name evidence="2" type="ORF">VNO77_29503</name>
</gene>
<proteinExistence type="predicted"/>
<feature type="transmembrane region" description="Helical" evidence="1">
    <location>
        <begin position="6"/>
        <end position="28"/>
    </location>
</feature>
<comment type="caution">
    <text evidence="2">The sequence shown here is derived from an EMBL/GenBank/DDBJ whole genome shotgun (WGS) entry which is preliminary data.</text>
</comment>
<reference evidence="2 3" key="1">
    <citation type="submission" date="2024-01" db="EMBL/GenBank/DDBJ databases">
        <title>The genomes of 5 underutilized Papilionoideae crops provide insights into root nodulation and disease resistanc.</title>
        <authorList>
            <person name="Jiang F."/>
        </authorList>
    </citation>
    <scope>NUCLEOTIDE SEQUENCE [LARGE SCALE GENOMIC DNA]</scope>
    <source>
        <strain evidence="2">LVBAO_FW01</strain>
        <tissue evidence="2">Leaves</tissue>
    </source>
</reference>
<protein>
    <submittedName>
        <fullName evidence="2">Uncharacterized protein</fullName>
    </submittedName>
</protein>
<keyword evidence="1" id="KW-0812">Transmembrane</keyword>
<keyword evidence="1" id="KW-0472">Membrane</keyword>
<organism evidence="2 3">
    <name type="scientific">Canavalia gladiata</name>
    <name type="common">Sword bean</name>
    <name type="synonym">Dolichos gladiatus</name>
    <dbReference type="NCBI Taxonomy" id="3824"/>
    <lineage>
        <taxon>Eukaryota</taxon>
        <taxon>Viridiplantae</taxon>
        <taxon>Streptophyta</taxon>
        <taxon>Embryophyta</taxon>
        <taxon>Tracheophyta</taxon>
        <taxon>Spermatophyta</taxon>
        <taxon>Magnoliopsida</taxon>
        <taxon>eudicotyledons</taxon>
        <taxon>Gunneridae</taxon>
        <taxon>Pentapetalae</taxon>
        <taxon>rosids</taxon>
        <taxon>fabids</taxon>
        <taxon>Fabales</taxon>
        <taxon>Fabaceae</taxon>
        <taxon>Papilionoideae</taxon>
        <taxon>50 kb inversion clade</taxon>
        <taxon>NPAAA clade</taxon>
        <taxon>indigoferoid/millettioid clade</taxon>
        <taxon>Phaseoleae</taxon>
        <taxon>Canavalia</taxon>
    </lineage>
</organism>
<dbReference type="Proteomes" id="UP001367508">
    <property type="component" value="Unassembled WGS sequence"/>
</dbReference>
<dbReference type="AlphaFoldDB" id="A0AAN9Q7S6"/>
<sequence>MDFITFYPLGALVSSWNLCFPVLFFLVLDFGMPSARLLTFGWWCQVTLQRRKDLISSKFACLLIIVVCSTDCLWIEQSFVSCR</sequence>
<keyword evidence="1" id="KW-1133">Transmembrane helix</keyword>
<evidence type="ECO:0000313" key="3">
    <source>
        <dbReference type="Proteomes" id="UP001367508"/>
    </source>
</evidence>
<name>A0AAN9Q7S6_CANGL</name>
<accession>A0AAN9Q7S6</accession>
<evidence type="ECO:0000313" key="2">
    <source>
        <dbReference type="EMBL" id="KAK7325341.1"/>
    </source>
</evidence>
<keyword evidence="3" id="KW-1185">Reference proteome</keyword>
<evidence type="ECO:0000256" key="1">
    <source>
        <dbReference type="SAM" id="Phobius"/>
    </source>
</evidence>